<dbReference type="Gene3D" id="2.60.40.420">
    <property type="entry name" value="Cupredoxins - blue copper proteins"/>
    <property type="match status" value="1"/>
</dbReference>
<reference evidence="1 2" key="1">
    <citation type="journal article" date="2011" name="J. Bacteriol.">
        <title>Genome sequence of Salinisphaera shabanensis, a gammaproteobacterium from the harsh, variable environment of the brine-seawater interface of the Shaban Deep in the Red Sea.</title>
        <authorList>
            <person name="Antunes A."/>
            <person name="Alam I."/>
            <person name="Bajic V.B."/>
            <person name="Stingl U."/>
        </authorList>
    </citation>
    <scope>NUCLEOTIDE SEQUENCE [LARGE SCALE GENOMIC DNA]</scope>
    <source>
        <strain evidence="1 2">E1L3A</strain>
    </source>
</reference>
<evidence type="ECO:0000313" key="2">
    <source>
        <dbReference type="Proteomes" id="UP000006242"/>
    </source>
</evidence>
<gene>
    <name evidence="1" type="primary">petE</name>
    <name evidence="1" type="ORF">SSPSH_003491</name>
</gene>
<dbReference type="EMBL" id="AFNV02000030">
    <property type="protein sequence ID" value="ERJ17728.1"/>
    <property type="molecule type" value="Genomic_DNA"/>
</dbReference>
<dbReference type="OrthoDB" id="9772097at2"/>
<dbReference type="STRING" id="1033802.SSPSH_003491"/>
<dbReference type="eggNOG" id="COG3794">
    <property type="taxonomic scope" value="Bacteria"/>
</dbReference>
<reference evidence="1 2" key="2">
    <citation type="journal article" date="2013" name="PLoS ONE">
        <title>INDIGO - INtegrated Data Warehouse of MIcrobial GenOmes with Examples from the Red Sea Extremophiles.</title>
        <authorList>
            <person name="Alam I."/>
            <person name="Antunes A."/>
            <person name="Kamau A.A."/>
            <person name="Ba Alawi W."/>
            <person name="Kalkatawi M."/>
            <person name="Stingl U."/>
            <person name="Bajic V.B."/>
        </authorList>
    </citation>
    <scope>NUCLEOTIDE SEQUENCE [LARGE SCALE GENOMIC DNA]</scope>
    <source>
        <strain evidence="1 2">E1L3A</strain>
    </source>
</reference>
<name>U2FTJ9_9GAMM</name>
<accession>U2FTJ9</accession>
<protein>
    <submittedName>
        <fullName evidence="1">Methylamine utilization protein</fullName>
    </submittedName>
</protein>
<dbReference type="InterPro" id="IPR008972">
    <property type="entry name" value="Cupredoxin"/>
</dbReference>
<dbReference type="RefSeq" id="WP_021031894.1">
    <property type="nucleotide sequence ID" value="NZ_AFNV02000030.1"/>
</dbReference>
<dbReference type="AlphaFoldDB" id="U2FTJ9"/>
<dbReference type="SUPFAM" id="SSF49503">
    <property type="entry name" value="Cupredoxins"/>
    <property type="match status" value="1"/>
</dbReference>
<dbReference type="Proteomes" id="UP000006242">
    <property type="component" value="Unassembled WGS sequence"/>
</dbReference>
<dbReference type="CDD" id="cd04221">
    <property type="entry name" value="MauL"/>
    <property type="match status" value="1"/>
</dbReference>
<comment type="caution">
    <text evidence="1">The sequence shown here is derived from an EMBL/GenBank/DDBJ whole genome shotgun (WGS) entry which is preliminary data.</text>
</comment>
<proteinExistence type="predicted"/>
<evidence type="ECO:0000313" key="1">
    <source>
        <dbReference type="EMBL" id="ERJ17728.1"/>
    </source>
</evidence>
<organism evidence="1 2">
    <name type="scientific">Salinisphaera shabanensis E1L3A</name>
    <dbReference type="NCBI Taxonomy" id="1033802"/>
    <lineage>
        <taxon>Bacteria</taxon>
        <taxon>Pseudomonadati</taxon>
        <taxon>Pseudomonadota</taxon>
        <taxon>Gammaproteobacteria</taxon>
        <taxon>Salinisphaerales</taxon>
        <taxon>Salinisphaeraceae</taxon>
        <taxon>Salinisphaera</taxon>
    </lineage>
</organism>
<dbReference type="InterPro" id="IPR034242">
    <property type="entry name" value="MauL"/>
</dbReference>
<keyword evidence="2" id="KW-1185">Reference proteome</keyword>
<sequence>MAVMGVDSRDTGRRLAVGIWLWMLAVQPGWAADLTVRVTDPQGRPLGNAVVAVRWPNAAPAEPDPEPAVMRQRDMTFIPHVLAVPVNTSVLFPNYDNTRHHVYSFSEAKTFDIKLYVGFPERPILFDQPGVIALGCNIHDKMHAFIVVNDAPRMAVTAKDGRAVLENVPALPRELYIWHEWLNHGQKGVIRHAAADINFIPVDIDISPPPASPPKESMSLQQRFDRIAQ</sequence>